<protein>
    <submittedName>
        <fullName evidence="6">CNB05260-like protein</fullName>
    </submittedName>
</protein>
<evidence type="ECO:0000256" key="4">
    <source>
        <dbReference type="ARBA" id="ARBA00023239"/>
    </source>
</evidence>
<dbReference type="PANTHER" id="PTHR33337">
    <property type="entry name" value="GFA DOMAIN-CONTAINING PROTEIN"/>
    <property type="match status" value="1"/>
</dbReference>
<dbReference type="InterPro" id="IPR011057">
    <property type="entry name" value="Mss4-like_sf"/>
</dbReference>
<dbReference type="AlphaFoldDB" id="D1MBM7"/>
<dbReference type="PROSITE" id="PS51891">
    <property type="entry name" value="CENP_V_GFA"/>
    <property type="match status" value="1"/>
</dbReference>
<dbReference type="PANTHER" id="PTHR33337:SF40">
    <property type="entry name" value="CENP-V_GFA DOMAIN-CONTAINING PROTEIN-RELATED"/>
    <property type="match status" value="1"/>
</dbReference>
<sequence length="153" mass="17302">MPITLPGSCFCRALTYELTLDSVDQARATLCHCTNCKKAFGTNYGLTAKVPVKSFKYTRGTPREHRADNGVTREFCEICGSYILEYGEAAKNDFRYITVGSLDDPSQLPPKGEFFCKDRLSWMPQIPSECECRTVSYHRPWSTVADRDLNPLI</sequence>
<dbReference type="SUPFAM" id="SSF51316">
    <property type="entry name" value="Mss4-like"/>
    <property type="match status" value="1"/>
</dbReference>
<name>D1MBM7_9TREE</name>
<organism evidence="6">
    <name type="scientific">Kwoniella heveanensis</name>
    <dbReference type="NCBI Taxonomy" id="89924"/>
    <lineage>
        <taxon>Eukaryota</taxon>
        <taxon>Fungi</taxon>
        <taxon>Dikarya</taxon>
        <taxon>Basidiomycota</taxon>
        <taxon>Agaricomycotina</taxon>
        <taxon>Tremellomycetes</taxon>
        <taxon>Tremellales</taxon>
        <taxon>Cryptococcaceae</taxon>
        <taxon>Kwoniella</taxon>
    </lineage>
</organism>
<accession>D1MBM7</accession>
<dbReference type="GO" id="GO:0046872">
    <property type="term" value="F:metal ion binding"/>
    <property type="evidence" value="ECO:0007669"/>
    <property type="project" value="UniProtKB-KW"/>
</dbReference>
<dbReference type="Pfam" id="PF04828">
    <property type="entry name" value="GFA"/>
    <property type="match status" value="1"/>
</dbReference>
<keyword evidence="3" id="KW-0862">Zinc</keyword>
<feature type="domain" description="CENP-V/GFA" evidence="5">
    <location>
        <begin position="5"/>
        <end position="129"/>
    </location>
</feature>
<dbReference type="Gene3D" id="3.90.1590.10">
    <property type="entry name" value="glutathione-dependent formaldehyde- activating enzyme (gfa)"/>
    <property type="match status" value="1"/>
</dbReference>
<keyword evidence="2" id="KW-0479">Metal-binding</keyword>
<evidence type="ECO:0000313" key="6">
    <source>
        <dbReference type="EMBL" id="ACZ51508.1"/>
    </source>
</evidence>
<dbReference type="GO" id="GO:0016846">
    <property type="term" value="F:carbon-sulfur lyase activity"/>
    <property type="evidence" value="ECO:0007669"/>
    <property type="project" value="InterPro"/>
</dbReference>
<dbReference type="InterPro" id="IPR006913">
    <property type="entry name" value="CENP-V/GFA"/>
</dbReference>
<reference evidence="6" key="1">
    <citation type="submission" date="2009-10" db="EMBL/GenBank/DDBJ databases">
        <title>The Mating Type Locus (MAT) and Sexual Reproduction of Cryptococcus heveanensis: Insights into the Evolution of Sex and Sex-Determining Chromosomal Regions in Fungi.</title>
        <authorList>
            <person name="Metin B."/>
            <person name="Findley K."/>
            <person name="Heitman J."/>
        </authorList>
    </citation>
    <scope>NUCLEOTIDE SEQUENCE</scope>
    <source>
        <strain evidence="6">CBS 569</strain>
    </source>
</reference>
<keyword evidence="4" id="KW-0456">Lyase</keyword>
<evidence type="ECO:0000256" key="2">
    <source>
        <dbReference type="ARBA" id="ARBA00022723"/>
    </source>
</evidence>
<proteinExistence type="inferred from homology"/>
<evidence type="ECO:0000256" key="1">
    <source>
        <dbReference type="ARBA" id="ARBA00005495"/>
    </source>
</evidence>
<evidence type="ECO:0000256" key="3">
    <source>
        <dbReference type="ARBA" id="ARBA00022833"/>
    </source>
</evidence>
<dbReference type="EMBL" id="GU129941">
    <property type="protein sequence ID" value="ACZ51508.1"/>
    <property type="molecule type" value="Genomic_DNA"/>
</dbReference>
<comment type="similarity">
    <text evidence="1">Belongs to the Gfa family.</text>
</comment>
<evidence type="ECO:0000259" key="5">
    <source>
        <dbReference type="PROSITE" id="PS51891"/>
    </source>
</evidence>